<evidence type="ECO:0000259" key="2">
    <source>
        <dbReference type="Pfam" id="PF22936"/>
    </source>
</evidence>
<reference evidence="4" key="1">
    <citation type="submission" date="2025-08" db="UniProtKB">
        <authorList>
            <consortium name="RefSeq"/>
        </authorList>
    </citation>
    <scope>IDENTIFICATION</scope>
</reference>
<proteinExistence type="predicted"/>
<evidence type="ECO:0000313" key="4">
    <source>
        <dbReference type="RefSeq" id="XP_039131784.1"/>
    </source>
</evidence>
<dbReference type="GeneID" id="120268441"/>
<feature type="domain" description="Retrovirus-related Pol polyprotein from transposon TNT 1-94-like beta-barrel" evidence="2">
    <location>
        <begin position="126"/>
        <end position="206"/>
    </location>
</feature>
<evidence type="ECO:0000256" key="1">
    <source>
        <dbReference type="SAM" id="MobiDB-lite"/>
    </source>
</evidence>
<evidence type="ECO:0000313" key="3">
    <source>
        <dbReference type="Proteomes" id="UP001515500"/>
    </source>
</evidence>
<organism evidence="3 4">
    <name type="scientific">Dioscorea cayennensis subsp. rotundata</name>
    <name type="common">White Guinea yam</name>
    <name type="synonym">Dioscorea rotundata</name>
    <dbReference type="NCBI Taxonomy" id="55577"/>
    <lineage>
        <taxon>Eukaryota</taxon>
        <taxon>Viridiplantae</taxon>
        <taxon>Streptophyta</taxon>
        <taxon>Embryophyta</taxon>
        <taxon>Tracheophyta</taxon>
        <taxon>Spermatophyta</taxon>
        <taxon>Magnoliopsida</taxon>
        <taxon>Liliopsida</taxon>
        <taxon>Dioscoreales</taxon>
        <taxon>Dioscoreaceae</taxon>
        <taxon>Dioscorea</taxon>
    </lineage>
</organism>
<dbReference type="Pfam" id="PF14223">
    <property type="entry name" value="Retrotran_gag_2"/>
    <property type="match status" value="1"/>
</dbReference>
<dbReference type="PANTHER" id="PTHR35317:SF27">
    <property type="entry name" value="RETROVIRUS-RELATED POL POLYPROTEIN FROM TRANSPOSON TNT 1-94"/>
    <property type="match status" value="1"/>
</dbReference>
<name>A0AB40BXE0_DIOCR</name>
<sequence length="246" mass="27595">MAIINQMRVFGDNITDQTVVEKVLRSLTPHFDHVVEAIEESKNLTQLSIDELSGSLQAHEVRLNKSAEKSEEKAFQASNLKHHKKPVERGQGRGFYRAKSHGRESNAESNLFMANNGTEEGLDEAWLIDSGCSNHMTGKRDFFSELDESKRQKVKLGDDKEMIVNGEGTVAFTTSQGQVNLLHKVHYVPNLAYNLLSVSQLILSGYSVLFSNETCYIKDAEIGQLVTKVQMTANKMFPLDLSRMKC</sequence>
<dbReference type="Proteomes" id="UP001515500">
    <property type="component" value="Chromosome 9"/>
</dbReference>
<accession>A0AB40BXE0</accession>
<dbReference type="AlphaFoldDB" id="A0AB40BXE0"/>
<keyword evidence="3" id="KW-1185">Reference proteome</keyword>
<dbReference type="RefSeq" id="XP_039131784.1">
    <property type="nucleotide sequence ID" value="XM_039275850.1"/>
</dbReference>
<feature type="region of interest" description="Disordered" evidence="1">
    <location>
        <begin position="67"/>
        <end position="93"/>
    </location>
</feature>
<dbReference type="Pfam" id="PF22936">
    <property type="entry name" value="Pol_BBD"/>
    <property type="match status" value="1"/>
</dbReference>
<protein>
    <submittedName>
        <fullName evidence="4">Uncharacterized protein LOC120268441</fullName>
    </submittedName>
</protein>
<dbReference type="InterPro" id="IPR054722">
    <property type="entry name" value="PolX-like_BBD"/>
</dbReference>
<gene>
    <name evidence="4" type="primary">LOC120268441</name>
</gene>
<dbReference type="PANTHER" id="PTHR35317">
    <property type="entry name" value="OS04G0629600 PROTEIN"/>
    <property type="match status" value="1"/>
</dbReference>